<feature type="compositionally biased region" description="Polar residues" evidence="1">
    <location>
        <begin position="52"/>
        <end position="67"/>
    </location>
</feature>
<protein>
    <submittedName>
        <fullName evidence="2">Uncharacterized protein</fullName>
    </submittedName>
</protein>
<accession>A0ABQ5FKB0</accession>
<evidence type="ECO:0000313" key="2">
    <source>
        <dbReference type="EMBL" id="GJT63745.1"/>
    </source>
</evidence>
<gene>
    <name evidence="2" type="ORF">Tco_1015225</name>
</gene>
<organism evidence="2 3">
    <name type="scientific">Tanacetum coccineum</name>
    <dbReference type="NCBI Taxonomy" id="301880"/>
    <lineage>
        <taxon>Eukaryota</taxon>
        <taxon>Viridiplantae</taxon>
        <taxon>Streptophyta</taxon>
        <taxon>Embryophyta</taxon>
        <taxon>Tracheophyta</taxon>
        <taxon>Spermatophyta</taxon>
        <taxon>Magnoliopsida</taxon>
        <taxon>eudicotyledons</taxon>
        <taxon>Gunneridae</taxon>
        <taxon>Pentapetalae</taxon>
        <taxon>asterids</taxon>
        <taxon>campanulids</taxon>
        <taxon>Asterales</taxon>
        <taxon>Asteraceae</taxon>
        <taxon>Asteroideae</taxon>
        <taxon>Anthemideae</taxon>
        <taxon>Anthemidinae</taxon>
        <taxon>Tanacetum</taxon>
    </lineage>
</organism>
<dbReference type="Proteomes" id="UP001151760">
    <property type="component" value="Unassembled WGS sequence"/>
</dbReference>
<comment type="caution">
    <text evidence="2">The sequence shown here is derived from an EMBL/GenBank/DDBJ whole genome shotgun (WGS) entry which is preliminary data.</text>
</comment>
<evidence type="ECO:0000313" key="3">
    <source>
        <dbReference type="Proteomes" id="UP001151760"/>
    </source>
</evidence>
<name>A0ABQ5FKB0_9ASTR</name>
<sequence>MSTEFRHKCKAAEKAYDVSKEKTTVRTEQLSAPRAASVGRSSQPLINHAGKIQSQSARSPFDQTSNSLESFSSNAAVEHVQSASARANRSLQLAHPVEQPSSARLVSVGRPSVLMKPLTMVPSKALVVSTTIVPVTVTAAAEKS</sequence>
<proteinExistence type="predicted"/>
<evidence type="ECO:0000256" key="1">
    <source>
        <dbReference type="SAM" id="MobiDB-lite"/>
    </source>
</evidence>
<dbReference type="EMBL" id="BQNB010017486">
    <property type="protein sequence ID" value="GJT63745.1"/>
    <property type="molecule type" value="Genomic_DNA"/>
</dbReference>
<reference evidence="2" key="1">
    <citation type="journal article" date="2022" name="Int. J. Mol. Sci.">
        <title>Draft Genome of Tanacetum Coccineum: Genomic Comparison of Closely Related Tanacetum-Family Plants.</title>
        <authorList>
            <person name="Yamashiro T."/>
            <person name="Shiraishi A."/>
            <person name="Nakayama K."/>
            <person name="Satake H."/>
        </authorList>
    </citation>
    <scope>NUCLEOTIDE SEQUENCE</scope>
</reference>
<keyword evidence="3" id="KW-1185">Reference proteome</keyword>
<feature type="region of interest" description="Disordered" evidence="1">
    <location>
        <begin position="25"/>
        <end position="67"/>
    </location>
</feature>
<reference evidence="2" key="2">
    <citation type="submission" date="2022-01" db="EMBL/GenBank/DDBJ databases">
        <authorList>
            <person name="Yamashiro T."/>
            <person name="Shiraishi A."/>
            <person name="Satake H."/>
            <person name="Nakayama K."/>
        </authorList>
    </citation>
    <scope>NUCLEOTIDE SEQUENCE</scope>
</reference>